<feature type="compositionally biased region" description="Low complexity" evidence="1">
    <location>
        <begin position="137"/>
        <end position="156"/>
    </location>
</feature>
<feature type="region of interest" description="Disordered" evidence="1">
    <location>
        <begin position="42"/>
        <end position="160"/>
    </location>
</feature>
<dbReference type="GO" id="GO:0046872">
    <property type="term" value="F:metal ion binding"/>
    <property type="evidence" value="ECO:0007669"/>
    <property type="project" value="UniProtKB-KW"/>
</dbReference>
<dbReference type="GO" id="GO:0003677">
    <property type="term" value="F:DNA binding"/>
    <property type="evidence" value="ECO:0007669"/>
    <property type="project" value="UniProtKB-KW"/>
</dbReference>
<dbReference type="GO" id="GO:0005634">
    <property type="term" value="C:nucleus"/>
    <property type="evidence" value="ECO:0007669"/>
    <property type="project" value="UniProtKB-SubCell"/>
</dbReference>
<keyword evidence="3" id="KW-1185">Reference proteome</keyword>
<accession>R7YJQ2</accession>
<dbReference type="STRING" id="1168221.R7YJQ2"/>
<dbReference type="AlphaFoldDB" id="R7YJQ2"/>
<reference evidence="3" key="1">
    <citation type="submission" date="2012-06" db="EMBL/GenBank/DDBJ databases">
        <title>The genome sequence of Coniosporium apollinis CBS 100218.</title>
        <authorList>
            <consortium name="The Broad Institute Genome Sequencing Platform"/>
            <person name="Cuomo C."/>
            <person name="Gorbushina A."/>
            <person name="Noack S."/>
            <person name="Walker B."/>
            <person name="Young S.K."/>
            <person name="Zeng Q."/>
            <person name="Gargeya S."/>
            <person name="Fitzgerald M."/>
            <person name="Haas B."/>
            <person name="Abouelleil A."/>
            <person name="Alvarado L."/>
            <person name="Arachchi H.M."/>
            <person name="Berlin A.M."/>
            <person name="Chapman S.B."/>
            <person name="Goldberg J."/>
            <person name="Griggs A."/>
            <person name="Gujja S."/>
            <person name="Hansen M."/>
            <person name="Howarth C."/>
            <person name="Imamovic A."/>
            <person name="Larimer J."/>
            <person name="McCowan C."/>
            <person name="Montmayeur A."/>
            <person name="Murphy C."/>
            <person name="Neiman D."/>
            <person name="Pearson M."/>
            <person name="Priest M."/>
            <person name="Roberts A."/>
            <person name="Saif S."/>
            <person name="Shea T."/>
            <person name="Sisk P."/>
            <person name="Sykes S."/>
            <person name="Wortman J."/>
            <person name="Nusbaum C."/>
            <person name="Birren B."/>
        </authorList>
    </citation>
    <scope>NUCLEOTIDE SEQUENCE [LARGE SCALE GENOMIC DNA]</scope>
    <source>
        <strain evidence="3">CBS 100218</strain>
    </source>
</reference>
<organism evidence="2 3">
    <name type="scientific">Coniosporium apollinis (strain CBS 100218)</name>
    <name type="common">Rock-inhabiting black yeast</name>
    <dbReference type="NCBI Taxonomy" id="1168221"/>
    <lineage>
        <taxon>Eukaryota</taxon>
        <taxon>Fungi</taxon>
        <taxon>Dikarya</taxon>
        <taxon>Ascomycota</taxon>
        <taxon>Pezizomycotina</taxon>
        <taxon>Dothideomycetes</taxon>
        <taxon>Dothideomycetes incertae sedis</taxon>
        <taxon>Coniosporium</taxon>
    </lineage>
</organism>
<dbReference type="EMBL" id="JH767557">
    <property type="protein sequence ID" value="EON61886.1"/>
    <property type="molecule type" value="Genomic_DNA"/>
</dbReference>
<evidence type="ECO:0000313" key="2">
    <source>
        <dbReference type="EMBL" id="EON61886.1"/>
    </source>
</evidence>
<dbReference type="GO" id="GO:0006366">
    <property type="term" value="P:transcription by RNA polymerase II"/>
    <property type="evidence" value="ECO:0007669"/>
    <property type="project" value="InterPro"/>
</dbReference>
<feature type="compositionally biased region" description="Low complexity" evidence="1">
    <location>
        <begin position="183"/>
        <end position="195"/>
    </location>
</feature>
<dbReference type="RefSeq" id="XP_007777203.1">
    <property type="nucleotide sequence ID" value="XM_007779013.1"/>
</dbReference>
<dbReference type="OrthoDB" id="10614801at2759"/>
<feature type="region of interest" description="Disordered" evidence="1">
    <location>
        <begin position="183"/>
        <end position="238"/>
    </location>
</feature>
<dbReference type="Proteomes" id="UP000016924">
    <property type="component" value="Unassembled WGS sequence"/>
</dbReference>
<protein>
    <submittedName>
        <fullName evidence="2">Uncharacterized protein</fullName>
    </submittedName>
</protein>
<proteinExistence type="predicted"/>
<evidence type="ECO:0000256" key="1">
    <source>
        <dbReference type="SAM" id="MobiDB-lite"/>
    </source>
</evidence>
<dbReference type="GeneID" id="19898415"/>
<sequence>MNNTFGGDLAARRARLHDAEASHAQHQPCEVVFVASSPIASTATLSPSSPAPPTPTTRLPAPDDRLPFRYDYAPPSPVQQYATVPSGHLADPGMYPSGARSPSPPSPSYSPTSPEYTPPSPTFAPFSPIFSPPSPTFSPTSPRYSPTSPRYSPTSPCGVRPSLSYSPPNWPYLSRTPTVSPCSPTYSPCSPVEAPATPPPAATAPEGNSVEEQDRRTPRISRKRARSASPRSPHSSLPSHLRYRVRVAAVDVQFALALTDRALEKVDEALRGLDAARVGLVAVRNSLTASADGLRESGGT</sequence>
<evidence type="ECO:0000313" key="3">
    <source>
        <dbReference type="Proteomes" id="UP000016924"/>
    </source>
</evidence>
<feature type="compositionally biased region" description="Low complexity" evidence="1">
    <location>
        <begin position="227"/>
        <end position="238"/>
    </location>
</feature>
<name>R7YJQ2_CONA1</name>
<gene>
    <name evidence="2" type="ORF">W97_01104</name>
</gene>
<dbReference type="HOGENOM" id="CLU_927532_0_0_1"/>
<dbReference type="eggNOG" id="KOG0260">
    <property type="taxonomic scope" value="Eukaryota"/>
</dbReference>